<proteinExistence type="predicted"/>
<evidence type="ECO:0008006" key="13">
    <source>
        <dbReference type="Google" id="ProtNLM"/>
    </source>
</evidence>
<dbReference type="InterPro" id="IPR010998">
    <property type="entry name" value="Integrase_recombinase_N"/>
</dbReference>
<evidence type="ECO:0000256" key="9">
    <source>
        <dbReference type="SAM" id="MobiDB-lite"/>
    </source>
</evidence>
<reference evidence="12" key="1">
    <citation type="submission" date="2018-06" db="EMBL/GenBank/DDBJ databases">
        <authorList>
            <person name="Zhirakovskaya E."/>
        </authorList>
    </citation>
    <scope>NUCLEOTIDE SEQUENCE</scope>
</reference>
<dbReference type="GO" id="GO:0015074">
    <property type="term" value="P:DNA integration"/>
    <property type="evidence" value="ECO:0007669"/>
    <property type="project" value="UniProtKB-KW"/>
</dbReference>
<dbReference type="GO" id="GO:0003677">
    <property type="term" value="F:DNA binding"/>
    <property type="evidence" value="ECO:0007669"/>
    <property type="project" value="UniProtKB-KW"/>
</dbReference>
<dbReference type="InterPro" id="IPR025269">
    <property type="entry name" value="SAM-like_dom"/>
</dbReference>
<evidence type="ECO:0000256" key="2">
    <source>
        <dbReference type="ARBA" id="ARBA00022490"/>
    </source>
</evidence>
<dbReference type="Pfam" id="PF13102">
    <property type="entry name" value="Phage_int_SAM_5"/>
    <property type="match status" value="1"/>
</dbReference>
<keyword evidence="5" id="KW-0229">DNA integration</keyword>
<accession>A0A3B0XDY0</accession>
<organism evidence="12">
    <name type="scientific">hydrothermal vent metagenome</name>
    <dbReference type="NCBI Taxonomy" id="652676"/>
    <lineage>
        <taxon>unclassified sequences</taxon>
        <taxon>metagenomes</taxon>
        <taxon>ecological metagenomes</taxon>
    </lineage>
</organism>
<dbReference type="AlphaFoldDB" id="A0A3B0XDY0"/>
<feature type="region of interest" description="Disordered" evidence="9">
    <location>
        <begin position="1"/>
        <end position="22"/>
    </location>
</feature>
<dbReference type="GO" id="GO:0007059">
    <property type="term" value="P:chromosome segregation"/>
    <property type="evidence" value="ECO:0007669"/>
    <property type="project" value="UniProtKB-KW"/>
</dbReference>
<evidence type="ECO:0000259" key="11">
    <source>
        <dbReference type="PROSITE" id="PS51900"/>
    </source>
</evidence>
<dbReference type="InterPro" id="IPR011010">
    <property type="entry name" value="DNA_brk_join_enz"/>
</dbReference>
<sequence>MPNLCSHEQTEKPPTQNTGDLKLGSHMHKTVELRVRDKKYIMRIPFKNGTFEHLQDKELYDATSFALLKSENSPDTARRYINELEKFHAFLKTRGVRLKEIDELVLLDYKHSLKQPDQQLRNLSVVNFSNTSDKTSDNYFNVIRSYMRYLTTKNTLEYNPASLVPNTSIKSGFAEDQLKNFSKQQWKDINETLDALPLNTPGQRNRAERLRFCIHFSYAMGLRIKEHGSCYHSHVILRRGEWFLKILGKGNRARTLRLSSVDDIAINALTRYRKHLKLTDMPEGENIPMLPCLKPVIIKTKGPDKGIKIVETPVTSSNWRDQFKHFIKKDVMNYLYNGNDELKHKAYNTEWSHLTPHSLRHTRITDLVEMGKDLLWVQKFAGHERLDTTSIYFNAII</sequence>
<dbReference type="SUPFAM" id="SSF56349">
    <property type="entry name" value="DNA breaking-rejoining enzymes"/>
    <property type="match status" value="1"/>
</dbReference>
<dbReference type="GO" id="GO:0006310">
    <property type="term" value="P:DNA recombination"/>
    <property type="evidence" value="ECO:0007669"/>
    <property type="project" value="UniProtKB-KW"/>
</dbReference>
<evidence type="ECO:0000256" key="1">
    <source>
        <dbReference type="ARBA" id="ARBA00004496"/>
    </source>
</evidence>
<evidence type="ECO:0000256" key="5">
    <source>
        <dbReference type="ARBA" id="ARBA00022908"/>
    </source>
</evidence>
<dbReference type="PANTHER" id="PTHR30349:SF77">
    <property type="entry name" value="TYROSINE RECOMBINASE XERC"/>
    <property type="match status" value="1"/>
</dbReference>
<dbReference type="GO" id="GO:0005737">
    <property type="term" value="C:cytoplasm"/>
    <property type="evidence" value="ECO:0007669"/>
    <property type="project" value="UniProtKB-SubCell"/>
</dbReference>
<dbReference type="Pfam" id="PF00589">
    <property type="entry name" value="Phage_integrase"/>
    <property type="match status" value="1"/>
</dbReference>
<evidence type="ECO:0000256" key="8">
    <source>
        <dbReference type="ARBA" id="ARBA00023306"/>
    </source>
</evidence>
<evidence type="ECO:0000256" key="4">
    <source>
        <dbReference type="ARBA" id="ARBA00022829"/>
    </source>
</evidence>
<dbReference type="InterPro" id="IPR013762">
    <property type="entry name" value="Integrase-like_cat_sf"/>
</dbReference>
<feature type="domain" description="Core-binding (CB)" evidence="11">
    <location>
        <begin position="63"/>
        <end position="151"/>
    </location>
</feature>
<dbReference type="Gene3D" id="1.10.150.130">
    <property type="match status" value="1"/>
</dbReference>
<evidence type="ECO:0000256" key="7">
    <source>
        <dbReference type="ARBA" id="ARBA00023172"/>
    </source>
</evidence>
<keyword evidence="8" id="KW-0131">Cell cycle</keyword>
<dbReference type="PROSITE" id="PS51898">
    <property type="entry name" value="TYR_RECOMBINASE"/>
    <property type="match status" value="1"/>
</dbReference>
<dbReference type="InterPro" id="IPR050090">
    <property type="entry name" value="Tyrosine_recombinase_XerCD"/>
</dbReference>
<comment type="subcellular location">
    <subcellularLocation>
        <location evidence="1">Cytoplasm</location>
    </subcellularLocation>
</comment>
<dbReference type="GO" id="GO:0051301">
    <property type="term" value="P:cell division"/>
    <property type="evidence" value="ECO:0007669"/>
    <property type="project" value="UniProtKB-KW"/>
</dbReference>
<dbReference type="EMBL" id="UOFG01000258">
    <property type="protein sequence ID" value="VAW65871.1"/>
    <property type="molecule type" value="Genomic_DNA"/>
</dbReference>
<gene>
    <name evidence="12" type="ORF">MNBD_GAMMA11-3447</name>
</gene>
<dbReference type="Gene3D" id="1.10.443.10">
    <property type="entry name" value="Intergrase catalytic core"/>
    <property type="match status" value="1"/>
</dbReference>
<dbReference type="InterPro" id="IPR044068">
    <property type="entry name" value="CB"/>
</dbReference>
<evidence type="ECO:0000256" key="3">
    <source>
        <dbReference type="ARBA" id="ARBA00022618"/>
    </source>
</evidence>
<dbReference type="CDD" id="cd00397">
    <property type="entry name" value="DNA_BRE_C"/>
    <property type="match status" value="1"/>
</dbReference>
<keyword evidence="2" id="KW-0963">Cytoplasm</keyword>
<keyword evidence="7" id="KW-0233">DNA recombination</keyword>
<name>A0A3B0XDY0_9ZZZZ</name>
<evidence type="ECO:0000259" key="10">
    <source>
        <dbReference type="PROSITE" id="PS51898"/>
    </source>
</evidence>
<dbReference type="InterPro" id="IPR002104">
    <property type="entry name" value="Integrase_catalytic"/>
</dbReference>
<evidence type="ECO:0000256" key="6">
    <source>
        <dbReference type="ARBA" id="ARBA00023125"/>
    </source>
</evidence>
<dbReference type="PROSITE" id="PS51900">
    <property type="entry name" value="CB"/>
    <property type="match status" value="1"/>
</dbReference>
<evidence type="ECO:0000313" key="12">
    <source>
        <dbReference type="EMBL" id="VAW65871.1"/>
    </source>
</evidence>
<dbReference type="PANTHER" id="PTHR30349">
    <property type="entry name" value="PHAGE INTEGRASE-RELATED"/>
    <property type="match status" value="1"/>
</dbReference>
<keyword evidence="3" id="KW-0132">Cell division</keyword>
<feature type="domain" description="Tyr recombinase" evidence="10">
    <location>
        <begin position="176"/>
        <end position="397"/>
    </location>
</feature>
<protein>
    <recommendedName>
        <fullName evidence="13">Tyr recombinase domain-containing protein</fullName>
    </recommendedName>
</protein>
<keyword evidence="6" id="KW-0238">DNA-binding</keyword>
<keyword evidence="4" id="KW-0159">Chromosome partition</keyword>